<name>A0ACC1YB85_MELAZ</name>
<keyword evidence="2" id="KW-1185">Reference proteome</keyword>
<gene>
    <name evidence="1" type="ORF">OWV82_008721</name>
</gene>
<protein>
    <submittedName>
        <fullName evidence="1">Tudor/PWWP/MBT superfamily protein</fullName>
    </submittedName>
</protein>
<reference evidence="1 2" key="1">
    <citation type="journal article" date="2023" name="Science">
        <title>Complex scaffold remodeling in plant triterpene biosynthesis.</title>
        <authorList>
            <person name="De La Pena R."/>
            <person name="Hodgson H."/>
            <person name="Liu J.C."/>
            <person name="Stephenson M.J."/>
            <person name="Martin A.C."/>
            <person name="Owen C."/>
            <person name="Harkess A."/>
            <person name="Leebens-Mack J."/>
            <person name="Jimenez L.E."/>
            <person name="Osbourn A."/>
            <person name="Sattely E.S."/>
        </authorList>
    </citation>
    <scope>NUCLEOTIDE SEQUENCE [LARGE SCALE GENOMIC DNA]</scope>
    <source>
        <strain evidence="2">cv. JPN11</strain>
        <tissue evidence="1">Leaf</tissue>
    </source>
</reference>
<proteinExistence type="predicted"/>
<organism evidence="1 2">
    <name type="scientific">Melia azedarach</name>
    <name type="common">Chinaberry tree</name>
    <dbReference type="NCBI Taxonomy" id="155640"/>
    <lineage>
        <taxon>Eukaryota</taxon>
        <taxon>Viridiplantae</taxon>
        <taxon>Streptophyta</taxon>
        <taxon>Embryophyta</taxon>
        <taxon>Tracheophyta</taxon>
        <taxon>Spermatophyta</taxon>
        <taxon>Magnoliopsida</taxon>
        <taxon>eudicotyledons</taxon>
        <taxon>Gunneridae</taxon>
        <taxon>Pentapetalae</taxon>
        <taxon>rosids</taxon>
        <taxon>malvids</taxon>
        <taxon>Sapindales</taxon>
        <taxon>Meliaceae</taxon>
        <taxon>Melia</taxon>
    </lineage>
</organism>
<evidence type="ECO:0000313" key="2">
    <source>
        <dbReference type="Proteomes" id="UP001164539"/>
    </source>
</evidence>
<comment type="caution">
    <text evidence="1">The sequence shown here is derived from an EMBL/GenBank/DDBJ whole genome shotgun (WGS) entry which is preliminary data.</text>
</comment>
<dbReference type="EMBL" id="CM051397">
    <property type="protein sequence ID" value="KAJ4720986.1"/>
    <property type="molecule type" value="Genomic_DNA"/>
</dbReference>
<sequence>MGSSKPVGDAGECGVGSIVWVRRRNGSWWPGKILGPEELTTSHLTSPRSGTPVKLLGRDDASVDWYNLEKSKRVKAFRCGEFDDCIERAEASLGMPTRKREKYARREDAILHALELEKELLKKQGKLGVISDHVSKSSGSSKKELVTSSGALDISGGNPGNFKSNQLSERPETSFKDNNVGSPLNLQKNKDRDQSSLEDEHSEVIPRMRGLQDLGLRTAPSKRKLSSPCASDGSGKFTVDNNYQTPPSSVPVTGGTSLPNGGEQAGVLRAKRSRCVYLPAESVGIMDHKENPPPSQIGTSQLQFDDGESCPRADFSVEESSSGFMEDDETDSSESDSEADSSETEPDMDEEMTLVSGASMPREADFRSQVLQENGSMSSEEHDQSALSGDMSHLHPHDPTSGNEAVSKWQLKGKRNIRHLTKSSMDGADRSDFHGSIHGAYHNVKGAALISQRALRQSLSFRRKDDCNEAFDDADFDDRDFCTQMMRLDGGYGYRLRAASKRQNSFNRNIIDWDDMMWEDRPVLRGHWGDRVEQFNPRLIGRYNFGSRTRSFLVDVDLKVQASYQKGRVPIVSLMSKLNGKAIIGHPIQIEALEDGSSECLIPASDYFGNVAVDHDRTISPAWRTARRTNLRVPRSVLSSSLNGDVDAGNHSLLDEERRLFKKSNIGGFSYKDGLVKKSHSHALRPTMNRKSLKKMPKKVSLSSNQKTRTLSSIGIDHSLSSRALYDTSNSQMNGLIKPESSGPTTVACIPVKLVFSRLLEKINRPPSKVSSKVVLSSSDAERNRS</sequence>
<accession>A0ACC1YB85</accession>
<evidence type="ECO:0000313" key="1">
    <source>
        <dbReference type="EMBL" id="KAJ4720986.1"/>
    </source>
</evidence>
<dbReference type="Proteomes" id="UP001164539">
    <property type="component" value="Chromosome 4"/>
</dbReference>